<evidence type="ECO:0000256" key="4">
    <source>
        <dbReference type="ARBA" id="ARBA00022448"/>
    </source>
</evidence>
<dbReference type="InterPro" id="IPR003593">
    <property type="entry name" value="AAA+_ATPase"/>
</dbReference>
<comment type="subcellular location">
    <subcellularLocation>
        <location evidence="2">Endomembrane system</location>
    </subcellularLocation>
    <subcellularLocation>
        <location evidence="1">Membrane</location>
        <topology evidence="1">Multi-pass membrane protein</topology>
    </subcellularLocation>
</comment>
<protein>
    <recommendedName>
        <fullName evidence="17">GTPase-activating protein</fullName>
    </recommendedName>
</protein>
<feature type="transmembrane region" description="Helical" evidence="12">
    <location>
        <begin position="349"/>
        <end position="370"/>
    </location>
</feature>
<dbReference type="CDD" id="cd18578">
    <property type="entry name" value="ABC_6TM_Pgp_ABCB1_D2_like"/>
    <property type="match status" value="1"/>
</dbReference>
<organism evidence="15 16">
    <name type="scientific">Pseudogymnoascus verrucosus</name>
    <dbReference type="NCBI Taxonomy" id="342668"/>
    <lineage>
        <taxon>Eukaryota</taxon>
        <taxon>Fungi</taxon>
        <taxon>Dikarya</taxon>
        <taxon>Ascomycota</taxon>
        <taxon>Pezizomycotina</taxon>
        <taxon>Leotiomycetes</taxon>
        <taxon>Thelebolales</taxon>
        <taxon>Thelebolaceae</taxon>
        <taxon>Pseudogymnoascus</taxon>
    </lineage>
</organism>
<dbReference type="GeneID" id="28835359"/>
<evidence type="ECO:0000313" key="15">
    <source>
        <dbReference type="EMBL" id="OBT99790.2"/>
    </source>
</evidence>
<dbReference type="Gene3D" id="1.20.1560.10">
    <property type="entry name" value="ABC transporter type 1, transmembrane domain"/>
    <property type="match status" value="1"/>
</dbReference>
<dbReference type="CDD" id="cd18577">
    <property type="entry name" value="ABC_6TM_Pgp_ABCB1_D1_like"/>
    <property type="match status" value="1"/>
</dbReference>
<feature type="transmembrane region" description="Helical" evidence="12">
    <location>
        <begin position="860"/>
        <end position="879"/>
    </location>
</feature>
<evidence type="ECO:0000256" key="12">
    <source>
        <dbReference type="SAM" id="Phobius"/>
    </source>
</evidence>
<dbReference type="GO" id="GO:0090374">
    <property type="term" value="P:oligopeptide export from mitochondrion"/>
    <property type="evidence" value="ECO:0007669"/>
    <property type="project" value="TreeGrafter"/>
</dbReference>
<dbReference type="InterPro" id="IPR017871">
    <property type="entry name" value="ABC_transporter-like_CS"/>
</dbReference>
<dbReference type="FunFam" id="1.20.1560.10:FF:000057">
    <property type="entry name" value="ABC multidrug transporter SitT"/>
    <property type="match status" value="1"/>
</dbReference>
<evidence type="ECO:0000256" key="1">
    <source>
        <dbReference type="ARBA" id="ARBA00004141"/>
    </source>
</evidence>
<feature type="transmembrane region" description="Helical" evidence="12">
    <location>
        <begin position="964"/>
        <end position="986"/>
    </location>
</feature>
<evidence type="ECO:0000259" key="14">
    <source>
        <dbReference type="PROSITE" id="PS50929"/>
    </source>
</evidence>
<feature type="transmembrane region" description="Helical" evidence="12">
    <location>
        <begin position="780"/>
        <end position="799"/>
    </location>
</feature>
<keyword evidence="9 12" id="KW-1133">Transmembrane helix</keyword>
<evidence type="ECO:0000256" key="9">
    <source>
        <dbReference type="ARBA" id="ARBA00022989"/>
    </source>
</evidence>
<dbReference type="PROSITE" id="PS50893">
    <property type="entry name" value="ABC_TRANSPORTER_2"/>
    <property type="match status" value="2"/>
</dbReference>
<evidence type="ECO:0000256" key="3">
    <source>
        <dbReference type="ARBA" id="ARBA00007577"/>
    </source>
</evidence>
<dbReference type="GO" id="GO:0015421">
    <property type="term" value="F:ABC-type oligopeptide transporter activity"/>
    <property type="evidence" value="ECO:0007669"/>
    <property type="project" value="TreeGrafter"/>
</dbReference>
<dbReference type="SUPFAM" id="SSF90123">
    <property type="entry name" value="ABC transporter transmembrane region"/>
    <property type="match status" value="2"/>
</dbReference>
<dbReference type="PANTHER" id="PTHR43394">
    <property type="entry name" value="ATP-DEPENDENT PERMEASE MDL1, MITOCHONDRIAL"/>
    <property type="match status" value="1"/>
</dbReference>
<feature type="domain" description="ABC transmembrane type-1" evidence="14">
    <location>
        <begin position="85"/>
        <end position="378"/>
    </location>
</feature>
<dbReference type="CDD" id="cd03249">
    <property type="entry name" value="ABC_MTABC3_MDL1_MDL2"/>
    <property type="match status" value="1"/>
</dbReference>
<keyword evidence="8" id="KW-0067">ATP-binding</keyword>
<feature type="transmembrane region" description="Helical" evidence="12">
    <location>
        <begin position="234"/>
        <end position="257"/>
    </location>
</feature>
<dbReference type="InterPro" id="IPR003439">
    <property type="entry name" value="ABC_transporter-like_ATP-bd"/>
</dbReference>
<reference evidence="16" key="2">
    <citation type="journal article" date="2018" name="Nat. Commun.">
        <title>Extreme sensitivity to ultraviolet light in the fungal pathogen causing white-nose syndrome of bats.</title>
        <authorList>
            <person name="Palmer J.M."/>
            <person name="Drees K.P."/>
            <person name="Foster J.T."/>
            <person name="Lindner D.L."/>
        </authorList>
    </citation>
    <scope>NUCLEOTIDE SEQUENCE [LARGE SCALE GENOMIC DNA]</scope>
    <source>
        <strain evidence="16">UAMH 10579</strain>
    </source>
</reference>
<feature type="transmembrane region" description="Helical" evidence="12">
    <location>
        <begin position="314"/>
        <end position="337"/>
    </location>
</feature>
<dbReference type="SUPFAM" id="SSF52540">
    <property type="entry name" value="P-loop containing nucleoside triphosphate hydrolases"/>
    <property type="match status" value="2"/>
</dbReference>
<dbReference type="SMART" id="SM00382">
    <property type="entry name" value="AAA"/>
    <property type="match status" value="2"/>
</dbReference>
<dbReference type="EMBL" id="KV460211">
    <property type="protein sequence ID" value="OBT99790.2"/>
    <property type="molecule type" value="Genomic_DNA"/>
</dbReference>
<feature type="transmembrane region" description="Helical" evidence="12">
    <location>
        <begin position="885"/>
        <end position="903"/>
    </location>
</feature>
<evidence type="ECO:0000259" key="13">
    <source>
        <dbReference type="PROSITE" id="PS50893"/>
    </source>
</evidence>
<evidence type="ECO:0000256" key="11">
    <source>
        <dbReference type="ARBA" id="ARBA00023180"/>
    </source>
</evidence>
<dbReference type="GO" id="GO:0012505">
    <property type="term" value="C:endomembrane system"/>
    <property type="evidence" value="ECO:0007669"/>
    <property type="project" value="UniProtKB-SubCell"/>
</dbReference>
<keyword evidence="11" id="KW-0325">Glycoprotein</keyword>
<dbReference type="InterPro" id="IPR011527">
    <property type="entry name" value="ABC1_TM_dom"/>
</dbReference>
<name>A0A1B8GVG5_9PEZI</name>
<evidence type="ECO:0000256" key="5">
    <source>
        <dbReference type="ARBA" id="ARBA00022692"/>
    </source>
</evidence>
<feature type="domain" description="ABC transporter" evidence="13">
    <location>
        <begin position="1058"/>
        <end position="1297"/>
    </location>
</feature>
<keyword evidence="16" id="KW-1185">Reference proteome</keyword>
<evidence type="ECO:0000313" key="16">
    <source>
        <dbReference type="Proteomes" id="UP000091956"/>
    </source>
</evidence>
<dbReference type="GO" id="GO:0005743">
    <property type="term" value="C:mitochondrial inner membrane"/>
    <property type="evidence" value="ECO:0007669"/>
    <property type="project" value="TreeGrafter"/>
</dbReference>
<evidence type="ECO:0000256" key="2">
    <source>
        <dbReference type="ARBA" id="ARBA00004308"/>
    </source>
</evidence>
<dbReference type="FunFam" id="3.40.50.300:FF:000913">
    <property type="entry name" value="ABC multidrug transporter SitT"/>
    <property type="match status" value="1"/>
</dbReference>
<dbReference type="STRING" id="342668.A0A1B8GVG5"/>
<reference evidence="15 16" key="1">
    <citation type="submission" date="2016-03" db="EMBL/GenBank/DDBJ databases">
        <title>Comparative genomics of Pseudogymnoascus destructans, the fungus causing white-nose syndrome of bats.</title>
        <authorList>
            <person name="Palmer J.M."/>
            <person name="Drees K.P."/>
            <person name="Foster J.T."/>
            <person name="Lindner D.L."/>
        </authorList>
    </citation>
    <scope>NUCLEOTIDE SEQUENCE [LARGE SCALE GENOMIC DNA]</scope>
    <source>
        <strain evidence="15 16">UAMH 10579</strain>
    </source>
</reference>
<feature type="transmembrane region" description="Helical" evidence="12">
    <location>
        <begin position="137"/>
        <end position="159"/>
    </location>
</feature>
<dbReference type="Gene3D" id="3.40.50.300">
    <property type="entry name" value="P-loop containing nucleotide triphosphate hydrolases"/>
    <property type="match status" value="2"/>
</dbReference>
<keyword evidence="5 12" id="KW-0812">Transmembrane</keyword>
<feature type="transmembrane region" description="Helical" evidence="12">
    <location>
        <begin position="210"/>
        <end position="228"/>
    </location>
</feature>
<sequence>MGSSQELEARDAGLPSAVEKGIPVVAPAVAPAAPAEAQDAIIEATELEVESALKKEKDEEHTNASFSHFIRIFSYGKSWDFVFLVAGAAAAMGAGITLPLMNIVFGNLIGDFSNAASMDKATMSKVLAGAINKNALYIVYLFIGKFVLVYISMFSFRFVGTRLSAAIRLDYLRALFNQSISELDKLPAGSAAQTITGGANTLQIGITDKLGTLLQFSAMILSAFIVAFKYSWQLTLVTSSVLLGIIVLFGFVIPVWLKSQKAVDYANGKATSIASEAIGAVRMIVACGAEERVSKKHGYWVGEARKRGLRQSPLLGAQLGPTFLCVFADYALTFWYGVKLYNDGHIDSVGTILIVLMSVLISVMSLGSVITPLNAATKSAAAAAEFFAIIDKPTLSRDGLSDPAVLTPDDIKFENVTFAYPTRPHVKVLDDFNAVFEKGKLTAIVGPSGSGKSTIVGLIERWYNLTPEMEAEESEKSENVQLGGAIKMGNHALDDINLKYWRSQIGLVQQEPFIFNDSIFANVAYGLVGTEWEDAEESIKRERVKEACEESFADEYITRLPLGYDTQVGESGMKLSGGQRQRLAIARAIVKRPQILIFDEATSSIDVRGERIVQAALDRVAKDRTTITIAHRLSTIKKADKIIVVAKGKVVEQGSHEELVKDEDGVYHNLVHAQQIIMGSTKEWEIEEDSTASLEATEVSEKIAVETKVDTYVQKDVFRSFGVLLFENRRHLPWLFLTILGSLGGGAAVPVTAFLMANVISVFSDYRPDDVQGMSSASQTWALAFVYLAIGVGVSYFVMGWCANSLSVHVANTYRQQYFEGVVHKPIKFFDQEDNSTGTLVARLSSDPTQLQELMGTNMGFVYIAISSLTACIILSLAIGWKLALVSLVAALPLTFTAGFFRVRYEIQFEKLNADVFAESSKFASEAFGAVRTVASLTLEDKICQRYEDLLDHHLYQSRMKSRYSTLVFALSDSINMLCMALTFWYGGRLQVSGEYDIKQFIIIYTAVIQGAEAAGQWMSFGPNVAQATAAANRILKLRDVGTGDSGKSFEAEGGVEIQFKDVQYTYPTRDLPIFESLNLTIKKGQFAALVGPSGCGKSTIISLLEQFYQVQGGSILIDGQDVTELNVKEYRKIMSLVAQEATLFQGTIKENILLGVDDATDEEVFKACREAEIHDFIESLPDGYGTDIGSKGVALSGGQKQRISIARALVRNPQVLLLDEATSSLDSESEKLIQAAFEKAGKGRTMVVVAHRLATIQNADVIFVLGGGAGGARVLEKGSHAELLGKKGVYYQMCQSQALDR</sequence>
<feature type="transmembrane region" description="Helical" evidence="12">
    <location>
        <begin position="734"/>
        <end position="760"/>
    </location>
</feature>
<keyword evidence="7" id="KW-0547">Nucleotide-binding</keyword>
<dbReference type="GO" id="GO:0016887">
    <property type="term" value="F:ATP hydrolysis activity"/>
    <property type="evidence" value="ECO:0007669"/>
    <property type="project" value="InterPro"/>
</dbReference>
<accession>A0A1B8GVG5</accession>
<evidence type="ECO:0000256" key="6">
    <source>
        <dbReference type="ARBA" id="ARBA00022737"/>
    </source>
</evidence>
<keyword evidence="10 12" id="KW-0472">Membrane</keyword>
<feature type="domain" description="ABC transmembrane type-1" evidence="14">
    <location>
        <begin position="736"/>
        <end position="1027"/>
    </location>
</feature>
<dbReference type="RefSeq" id="XP_059319977.1">
    <property type="nucleotide sequence ID" value="XM_059463404.1"/>
</dbReference>
<feature type="domain" description="ABC transporter" evidence="13">
    <location>
        <begin position="411"/>
        <end position="672"/>
    </location>
</feature>
<evidence type="ECO:0000256" key="10">
    <source>
        <dbReference type="ARBA" id="ARBA00023136"/>
    </source>
</evidence>
<dbReference type="GO" id="GO:0005524">
    <property type="term" value="F:ATP binding"/>
    <property type="evidence" value="ECO:0007669"/>
    <property type="project" value="UniProtKB-KW"/>
</dbReference>
<dbReference type="Pfam" id="PF00005">
    <property type="entry name" value="ABC_tran"/>
    <property type="match status" value="2"/>
</dbReference>
<dbReference type="PANTHER" id="PTHR43394:SF18">
    <property type="entry name" value="ABC TRANSPORTER B FAMILY MEMBER 11-LIKE"/>
    <property type="match status" value="1"/>
</dbReference>
<feature type="transmembrane region" description="Helical" evidence="12">
    <location>
        <begin position="81"/>
        <end position="105"/>
    </location>
</feature>
<proteinExistence type="inferred from homology"/>
<evidence type="ECO:0000256" key="7">
    <source>
        <dbReference type="ARBA" id="ARBA00022741"/>
    </source>
</evidence>
<gene>
    <name evidence="15" type="ORF">VE01_01973</name>
</gene>
<keyword evidence="4" id="KW-0813">Transport</keyword>
<evidence type="ECO:0000256" key="8">
    <source>
        <dbReference type="ARBA" id="ARBA00022840"/>
    </source>
</evidence>
<dbReference type="FunFam" id="3.40.50.300:FF:001530">
    <property type="entry name" value="ABC multidrug transporter (Eurofung)"/>
    <property type="match status" value="1"/>
</dbReference>
<evidence type="ECO:0008006" key="17">
    <source>
        <dbReference type="Google" id="ProtNLM"/>
    </source>
</evidence>
<dbReference type="PROSITE" id="PS50929">
    <property type="entry name" value="ABC_TM1F"/>
    <property type="match status" value="2"/>
</dbReference>
<dbReference type="PROSITE" id="PS00211">
    <property type="entry name" value="ABC_TRANSPORTER_1"/>
    <property type="match status" value="2"/>
</dbReference>
<keyword evidence="6" id="KW-0677">Repeat</keyword>
<dbReference type="InterPro" id="IPR027417">
    <property type="entry name" value="P-loop_NTPase"/>
</dbReference>
<dbReference type="Proteomes" id="UP000091956">
    <property type="component" value="Unassembled WGS sequence"/>
</dbReference>
<dbReference type="Pfam" id="PF00664">
    <property type="entry name" value="ABC_membrane"/>
    <property type="match status" value="2"/>
</dbReference>
<dbReference type="InterPro" id="IPR036640">
    <property type="entry name" value="ABC1_TM_sf"/>
</dbReference>
<comment type="similarity">
    <text evidence="3">Belongs to the ABC transporter superfamily. ABCB family. Multidrug resistance exporter (TC 3.A.1.201) subfamily.</text>
</comment>
<dbReference type="InterPro" id="IPR039421">
    <property type="entry name" value="Type_1_exporter"/>
</dbReference>